<evidence type="ECO:0000256" key="1">
    <source>
        <dbReference type="ARBA" id="ARBA00004651"/>
    </source>
</evidence>
<evidence type="ECO:0000256" key="5">
    <source>
        <dbReference type="ARBA" id="ARBA00023136"/>
    </source>
</evidence>
<keyword evidence="4 6" id="KW-1133">Transmembrane helix</keyword>
<sequence>MDKTILKFQAELAIKTVTVAVVIAVLSFFLLKEPKPFILGLVVGVGVSLLQFRQMAITMEKAVKMHASSAQRYAAIHYFIRFITMGAVLYLSIKSSNVHYLGVIIGFLLLKFVIFGTNILNILFRK</sequence>
<feature type="transmembrane region" description="Helical" evidence="6">
    <location>
        <begin position="99"/>
        <end position="124"/>
    </location>
</feature>
<gene>
    <name evidence="7" type="ORF">ACFO4R_00740</name>
</gene>
<comment type="caution">
    <text evidence="7">The sequence shown here is derived from an EMBL/GenBank/DDBJ whole genome shotgun (WGS) entry which is preliminary data.</text>
</comment>
<dbReference type="Proteomes" id="UP001595916">
    <property type="component" value="Unassembled WGS sequence"/>
</dbReference>
<evidence type="ECO:0000313" key="7">
    <source>
        <dbReference type="EMBL" id="MFC4803597.1"/>
    </source>
</evidence>
<proteinExistence type="predicted"/>
<dbReference type="InterPro" id="IPR005598">
    <property type="entry name" value="ATP_synth_I"/>
</dbReference>
<dbReference type="EMBL" id="JBHSHL010000003">
    <property type="protein sequence ID" value="MFC4803597.1"/>
    <property type="molecule type" value="Genomic_DNA"/>
</dbReference>
<evidence type="ECO:0000256" key="2">
    <source>
        <dbReference type="ARBA" id="ARBA00022475"/>
    </source>
</evidence>
<protein>
    <submittedName>
        <fullName evidence="7">ATP synthase subunit I</fullName>
    </submittedName>
</protein>
<evidence type="ECO:0000256" key="6">
    <source>
        <dbReference type="SAM" id="Phobius"/>
    </source>
</evidence>
<feature type="transmembrane region" description="Helical" evidence="6">
    <location>
        <begin position="37"/>
        <end position="52"/>
    </location>
</feature>
<dbReference type="RefSeq" id="WP_379787040.1">
    <property type="nucleotide sequence ID" value="NZ_JBHSHL010000003.1"/>
</dbReference>
<reference evidence="8" key="1">
    <citation type="journal article" date="2019" name="Int. J. Syst. Evol. Microbiol.">
        <title>The Global Catalogue of Microorganisms (GCM) 10K type strain sequencing project: providing services to taxonomists for standard genome sequencing and annotation.</title>
        <authorList>
            <consortium name="The Broad Institute Genomics Platform"/>
            <consortium name="The Broad Institute Genome Sequencing Center for Infectious Disease"/>
            <person name="Wu L."/>
            <person name="Ma J."/>
        </authorList>
    </citation>
    <scope>NUCLEOTIDE SEQUENCE [LARGE SCALE GENOMIC DNA]</scope>
    <source>
        <strain evidence="8">CCUG 46385</strain>
    </source>
</reference>
<organism evidence="7 8">
    <name type="scientific">Filifactor villosus</name>
    <dbReference type="NCBI Taxonomy" id="29374"/>
    <lineage>
        <taxon>Bacteria</taxon>
        <taxon>Bacillati</taxon>
        <taxon>Bacillota</taxon>
        <taxon>Clostridia</taxon>
        <taxon>Peptostreptococcales</taxon>
        <taxon>Filifactoraceae</taxon>
        <taxon>Filifactor</taxon>
    </lineage>
</organism>
<comment type="subcellular location">
    <subcellularLocation>
        <location evidence="1">Cell membrane</location>
        <topology evidence="1">Multi-pass membrane protein</topology>
    </subcellularLocation>
</comment>
<evidence type="ECO:0000256" key="4">
    <source>
        <dbReference type="ARBA" id="ARBA00022989"/>
    </source>
</evidence>
<dbReference type="Pfam" id="PF03899">
    <property type="entry name" value="ATP-synt_I"/>
    <property type="match status" value="1"/>
</dbReference>
<feature type="transmembrane region" description="Helical" evidence="6">
    <location>
        <begin position="73"/>
        <end position="93"/>
    </location>
</feature>
<keyword evidence="8" id="KW-1185">Reference proteome</keyword>
<accession>A0ABV9QHW4</accession>
<keyword evidence="2" id="KW-1003">Cell membrane</keyword>
<feature type="transmembrane region" description="Helical" evidence="6">
    <location>
        <begin position="12"/>
        <end position="31"/>
    </location>
</feature>
<name>A0ABV9QHW4_9FIRM</name>
<evidence type="ECO:0000256" key="3">
    <source>
        <dbReference type="ARBA" id="ARBA00022692"/>
    </source>
</evidence>
<keyword evidence="3 6" id="KW-0812">Transmembrane</keyword>
<evidence type="ECO:0000313" key="8">
    <source>
        <dbReference type="Proteomes" id="UP001595916"/>
    </source>
</evidence>
<keyword evidence="5 6" id="KW-0472">Membrane</keyword>